<organism evidence="2 3">
    <name type="scientific">Pseudofrankia inefficax (strain DSM 45817 / CECT 9037 / DDB 130130 / EuI1c)</name>
    <name type="common">Frankia inefficax</name>
    <dbReference type="NCBI Taxonomy" id="298654"/>
    <lineage>
        <taxon>Bacteria</taxon>
        <taxon>Bacillati</taxon>
        <taxon>Actinomycetota</taxon>
        <taxon>Actinomycetes</taxon>
        <taxon>Frankiales</taxon>
        <taxon>Frankiaceae</taxon>
        <taxon>Pseudofrankia</taxon>
    </lineage>
</organism>
<feature type="compositionally biased region" description="Pro residues" evidence="1">
    <location>
        <begin position="169"/>
        <end position="187"/>
    </location>
</feature>
<dbReference type="EMBL" id="CP002299">
    <property type="protein sequence ID" value="ADP84800.1"/>
    <property type="molecule type" value="Genomic_DNA"/>
</dbReference>
<gene>
    <name evidence="2" type="ordered locus">FraEuI1c_6831</name>
</gene>
<evidence type="ECO:0000313" key="3">
    <source>
        <dbReference type="Proteomes" id="UP000002484"/>
    </source>
</evidence>
<dbReference type="HOGENOM" id="CLU_1145881_0_0_11"/>
<dbReference type="STRING" id="298654.FraEuI1c_6831"/>
<dbReference type="Proteomes" id="UP000002484">
    <property type="component" value="Chromosome"/>
</dbReference>
<sequence length="242" mass="25303">MVGTAAPGSPPASRSRSDRFALPDGATVMVRPTSRSADAPASTGDAPGARSADPDSTTAAAVVRARGQLGQLRLRFLQGELPPLGHVIVRHRLAIPGGSEAPWVLARSWRTRARLEGRCLNDAVHPSLAHIRMGRAVVVDVDQVVDWAIVDACGSVIDGGWSRDLRWAPPAPEQPPPAPRPPLPTGAPPRTRLTTGAPAPNPPGRQAVTRRTAGHGPVAAPTLSEPQPVMRPSLSVVDTSTD</sequence>
<feature type="region of interest" description="Disordered" evidence="1">
    <location>
        <begin position="1"/>
        <end position="55"/>
    </location>
</feature>
<protein>
    <recommendedName>
        <fullName evidence="4">DUF2314 domain-containing protein</fullName>
    </recommendedName>
</protein>
<dbReference type="InParanoid" id="E3JDN4"/>
<accession>E3JDN4</accession>
<keyword evidence="3" id="KW-1185">Reference proteome</keyword>
<evidence type="ECO:0000256" key="1">
    <source>
        <dbReference type="SAM" id="MobiDB-lite"/>
    </source>
</evidence>
<dbReference type="AlphaFoldDB" id="E3JDN4"/>
<dbReference type="KEGG" id="fri:FraEuI1c_6831"/>
<dbReference type="RefSeq" id="WP_013427911.1">
    <property type="nucleotide sequence ID" value="NC_014666.1"/>
</dbReference>
<feature type="region of interest" description="Disordered" evidence="1">
    <location>
        <begin position="164"/>
        <end position="242"/>
    </location>
</feature>
<dbReference type="eggNOG" id="ENOG5033USY">
    <property type="taxonomic scope" value="Bacteria"/>
</dbReference>
<evidence type="ECO:0000313" key="2">
    <source>
        <dbReference type="EMBL" id="ADP84800.1"/>
    </source>
</evidence>
<reference evidence="2 3" key="1">
    <citation type="submission" date="2010-10" db="EMBL/GenBank/DDBJ databases">
        <title>Complete sequence of Frankia sp. EuI1c.</title>
        <authorList>
            <consortium name="US DOE Joint Genome Institute"/>
            <person name="Lucas S."/>
            <person name="Copeland A."/>
            <person name="Lapidus A."/>
            <person name="Cheng J.-F."/>
            <person name="Bruce D."/>
            <person name="Goodwin L."/>
            <person name="Pitluck S."/>
            <person name="Chertkov O."/>
            <person name="Detter J.C."/>
            <person name="Han C."/>
            <person name="Tapia R."/>
            <person name="Land M."/>
            <person name="Hauser L."/>
            <person name="Jeffries C."/>
            <person name="Kyrpides N."/>
            <person name="Ivanova N."/>
            <person name="Mikhailova N."/>
            <person name="Beauchemin N."/>
            <person name="Sen A."/>
            <person name="Sur S.A."/>
            <person name="Gtari M."/>
            <person name="Wall L."/>
            <person name="Tisa L."/>
            <person name="Woyke T."/>
        </authorList>
    </citation>
    <scope>NUCLEOTIDE SEQUENCE [LARGE SCALE GENOMIC DNA]</scope>
    <source>
        <strain evidence="3">DSM 45817 / CECT 9037 / EuI1c</strain>
    </source>
</reference>
<proteinExistence type="predicted"/>
<feature type="compositionally biased region" description="Low complexity" evidence="1">
    <location>
        <begin position="1"/>
        <end position="14"/>
    </location>
</feature>
<evidence type="ECO:0008006" key="4">
    <source>
        <dbReference type="Google" id="ProtNLM"/>
    </source>
</evidence>
<name>E3JDN4_PSEI1</name>